<evidence type="ECO:0000313" key="1">
    <source>
        <dbReference type="EMBL" id="ASV30943.1"/>
    </source>
</evidence>
<name>A0A223V696_9FLAO</name>
<dbReference type="CDD" id="cd00188">
    <property type="entry name" value="TOPRIM"/>
    <property type="match status" value="1"/>
</dbReference>
<sequence>MESSQKTHAYMKNYTKNPEHYKRLIAQIDREVDFPGYLIAQGYQLLKKSSGSQEFGKEAERLVLQTKRDPVTYFNRNDSSDKGRFFKYLHKRSANFYEAVKQGLGIIQRDYPEPTTVKVSQKNNKRISLEDRYRIGPLTRPNYLMEGRGLSINTLQSEAFKGRIFNAFHVSDNKGRIANIALPKYGLDGNIKNYTLYNRPYRDRKDGKVKKFRLFLNERYEYLFVSNPNINAEKIVCVESGFDAMAYHELHGCPKIFYISMSGHIDERKLEQFLQWNRTVDPSHTLPLLLAFDHDIEGMRYDLILLSHWINRKSNRVFIETDWKRPVMRLKLNYLSKSIAIMERDTDYINERISRGSHGMPEGLLKAICYRDKVLWELDLERIVSLPQHSRTYWGLAVEALSKCFASGILKMDKCPTMKDWNEELISVKKKSSCRLVNLL</sequence>
<dbReference type="EMBL" id="CP022957">
    <property type="protein sequence ID" value="ASV30943.1"/>
    <property type="molecule type" value="Genomic_DNA"/>
</dbReference>
<reference evidence="1 2" key="1">
    <citation type="submission" date="2017-08" db="EMBL/GenBank/DDBJ databases">
        <title>The complete genome sequence of Maribacter sp. B1, isolated from deep-sea sediment.</title>
        <authorList>
            <person name="Wu Y.-H."/>
            <person name="Cheng H."/>
            <person name="Xu X.-W."/>
        </authorList>
    </citation>
    <scope>NUCLEOTIDE SEQUENCE [LARGE SCALE GENOMIC DNA]</scope>
    <source>
        <strain evidence="1 2">B1</strain>
    </source>
</reference>
<proteinExistence type="predicted"/>
<dbReference type="AlphaFoldDB" id="A0A223V696"/>
<keyword evidence="2" id="KW-1185">Reference proteome</keyword>
<organism evidence="1 2">
    <name type="scientific">Maribacter cobaltidurans</name>
    <dbReference type="NCBI Taxonomy" id="1178778"/>
    <lineage>
        <taxon>Bacteria</taxon>
        <taxon>Pseudomonadati</taxon>
        <taxon>Bacteroidota</taxon>
        <taxon>Flavobacteriia</taxon>
        <taxon>Flavobacteriales</taxon>
        <taxon>Flavobacteriaceae</taxon>
        <taxon>Maribacter</taxon>
    </lineage>
</organism>
<evidence type="ECO:0000313" key="2">
    <source>
        <dbReference type="Proteomes" id="UP000215244"/>
    </source>
</evidence>
<gene>
    <name evidence="1" type="ORF">CJ263_12360</name>
</gene>
<accession>A0A223V696</accession>
<dbReference type="KEGG" id="marb:CJ263_12360"/>
<protein>
    <submittedName>
        <fullName evidence="1">Uncharacterized protein</fullName>
    </submittedName>
</protein>
<dbReference type="Proteomes" id="UP000215244">
    <property type="component" value="Chromosome"/>
</dbReference>